<comment type="catalytic activity">
    <reaction evidence="1">
        <text>ATP + protein L-histidine = ADP + protein N-phospho-L-histidine.</text>
        <dbReference type="EC" id="2.7.13.3"/>
    </reaction>
</comment>
<dbReference type="InterPro" id="IPR003660">
    <property type="entry name" value="HAMP_dom"/>
</dbReference>
<evidence type="ECO:0000259" key="13">
    <source>
        <dbReference type="PROSITE" id="PS50885"/>
    </source>
</evidence>
<dbReference type="EMBL" id="JACHXU010000018">
    <property type="protein sequence ID" value="MBB3208795.1"/>
    <property type="molecule type" value="Genomic_DNA"/>
</dbReference>
<dbReference type="InterPro" id="IPR036890">
    <property type="entry name" value="HATPase_C_sf"/>
</dbReference>
<dbReference type="RefSeq" id="WP_184306953.1">
    <property type="nucleotide sequence ID" value="NZ_JACHXU010000018.1"/>
</dbReference>
<dbReference type="FunFam" id="1.10.287.130:FF:000001">
    <property type="entry name" value="Two-component sensor histidine kinase"/>
    <property type="match status" value="1"/>
</dbReference>
<feature type="domain" description="Histidine kinase" evidence="12">
    <location>
        <begin position="265"/>
        <end position="481"/>
    </location>
</feature>
<dbReference type="Gene3D" id="6.10.340.10">
    <property type="match status" value="1"/>
</dbReference>
<dbReference type="InterPro" id="IPR005467">
    <property type="entry name" value="His_kinase_dom"/>
</dbReference>
<keyword evidence="8 11" id="KW-1133">Transmembrane helix</keyword>
<keyword evidence="5" id="KW-0808">Transferase</keyword>
<dbReference type="PROSITE" id="PS50885">
    <property type="entry name" value="HAMP"/>
    <property type="match status" value="1"/>
</dbReference>
<keyword evidence="10 11" id="KW-0472">Membrane</keyword>
<keyword evidence="9" id="KW-0902">Two-component regulatory system</keyword>
<name>A0A7W5H885_9BACT</name>
<dbReference type="GO" id="GO:0000155">
    <property type="term" value="F:phosphorelay sensor kinase activity"/>
    <property type="evidence" value="ECO:0007669"/>
    <property type="project" value="InterPro"/>
</dbReference>
<evidence type="ECO:0000256" key="8">
    <source>
        <dbReference type="ARBA" id="ARBA00022989"/>
    </source>
</evidence>
<evidence type="ECO:0000256" key="1">
    <source>
        <dbReference type="ARBA" id="ARBA00000085"/>
    </source>
</evidence>
<gene>
    <name evidence="14" type="ORF">FHS27_004628</name>
</gene>
<keyword evidence="6 11" id="KW-0812">Transmembrane</keyword>
<dbReference type="SMART" id="SM00387">
    <property type="entry name" value="HATPase_c"/>
    <property type="match status" value="1"/>
</dbReference>
<dbReference type="Pfam" id="PF02518">
    <property type="entry name" value="HATPase_c"/>
    <property type="match status" value="1"/>
</dbReference>
<dbReference type="PANTHER" id="PTHR45436">
    <property type="entry name" value="SENSOR HISTIDINE KINASE YKOH"/>
    <property type="match status" value="1"/>
</dbReference>
<comment type="subcellular location">
    <subcellularLocation>
        <location evidence="2">Membrane</location>
    </subcellularLocation>
</comment>
<dbReference type="InterPro" id="IPR050428">
    <property type="entry name" value="TCS_sensor_his_kinase"/>
</dbReference>
<dbReference type="InterPro" id="IPR003594">
    <property type="entry name" value="HATPase_dom"/>
</dbReference>
<feature type="transmembrane region" description="Helical" evidence="11">
    <location>
        <begin position="180"/>
        <end position="202"/>
    </location>
</feature>
<dbReference type="InterPro" id="IPR004358">
    <property type="entry name" value="Sig_transdc_His_kin-like_C"/>
</dbReference>
<dbReference type="PROSITE" id="PS50109">
    <property type="entry name" value="HIS_KIN"/>
    <property type="match status" value="1"/>
</dbReference>
<dbReference type="CDD" id="cd06225">
    <property type="entry name" value="HAMP"/>
    <property type="match status" value="1"/>
</dbReference>
<evidence type="ECO:0000256" key="10">
    <source>
        <dbReference type="ARBA" id="ARBA00023136"/>
    </source>
</evidence>
<evidence type="ECO:0000256" key="5">
    <source>
        <dbReference type="ARBA" id="ARBA00022679"/>
    </source>
</evidence>
<comment type="caution">
    <text evidence="14">The sequence shown here is derived from an EMBL/GenBank/DDBJ whole genome shotgun (WGS) entry which is preliminary data.</text>
</comment>
<dbReference type="Proteomes" id="UP000536179">
    <property type="component" value="Unassembled WGS sequence"/>
</dbReference>
<evidence type="ECO:0000256" key="6">
    <source>
        <dbReference type="ARBA" id="ARBA00022692"/>
    </source>
</evidence>
<protein>
    <recommendedName>
        <fullName evidence="3">histidine kinase</fullName>
        <ecNumber evidence="3">2.7.13.3</ecNumber>
    </recommendedName>
</protein>
<evidence type="ECO:0000256" key="2">
    <source>
        <dbReference type="ARBA" id="ARBA00004370"/>
    </source>
</evidence>
<evidence type="ECO:0000256" key="9">
    <source>
        <dbReference type="ARBA" id="ARBA00023012"/>
    </source>
</evidence>
<dbReference type="InterPro" id="IPR036097">
    <property type="entry name" value="HisK_dim/P_sf"/>
</dbReference>
<dbReference type="SUPFAM" id="SSF55874">
    <property type="entry name" value="ATPase domain of HSP90 chaperone/DNA topoisomerase II/histidine kinase"/>
    <property type="match status" value="1"/>
</dbReference>
<dbReference type="Gene3D" id="1.10.287.130">
    <property type="match status" value="1"/>
</dbReference>
<dbReference type="SMART" id="SM00304">
    <property type="entry name" value="HAMP"/>
    <property type="match status" value="1"/>
</dbReference>
<evidence type="ECO:0000313" key="14">
    <source>
        <dbReference type="EMBL" id="MBB3208795.1"/>
    </source>
</evidence>
<dbReference type="Pfam" id="PF00672">
    <property type="entry name" value="HAMP"/>
    <property type="match status" value="1"/>
</dbReference>
<evidence type="ECO:0000256" key="4">
    <source>
        <dbReference type="ARBA" id="ARBA00022553"/>
    </source>
</evidence>
<proteinExistence type="predicted"/>
<evidence type="ECO:0000259" key="12">
    <source>
        <dbReference type="PROSITE" id="PS50109"/>
    </source>
</evidence>
<evidence type="ECO:0000256" key="11">
    <source>
        <dbReference type="SAM" id="Phobius"/>
    </source>
</evidence>
<dbReference type="GO" id="GO:0005886">
    <property type="term" value="C:plasma membrane"/>
    <property type="evidence" value="ECO:0007669"/>
    <property type="project" value="TreeGrafter"/>
</dbReference>
<sequence>MAIKSLRLRIQIWHAAILALVVLGFAVLTYWQQYHFRMRENDRELSAAVEVLTSQLAAIPASDLEAMISSNPDSIEIDPNVIDVWQLLDVPDTFTHRRIRNRFEAPYFMIISPDGRVLKSSASRFERTPPGMVYPPRSATTGMAFRNLGDWREAISKGPANTIILAGRFQGADYGDLRELAWTLTGVGVVLMCVGLIGGWIASGRAVAPIEQITAVAERISGSELSNRIETDSMDREFAGLANTLNQTFDRLESAFRRQSQFTSDASHELRTPLSVMNMHQQLALSKPRSESEYCETIEVCQRATKRMTELVDSLLVLARLDANIHSEFETIDLAEVTRDCIGELQPLADQRRLLIDTELDDSVCVRGDSVQLAQVINNVLNNAIRHSPEGETIHVTLFTSDDQGVLHIIDRGSGIAVEHLNKIFDRFYRIQQDRSRGDSGGTGLGLSICQSIMTLHEGTISLRSDQGEGCDFEIRLPLTPPPITEAPHG</sequence>
<evidence type="ECO:0000313" key="15">
    <source>
        <dbReference type="Proteomes" id="UP000536179"/>
    </source>
</evidence>
<organism evidence="14 15">
    <name type="scientific">Aporhodopirellula rubra</name>
    <dbReference type="NCBI Taxonomy" id="980271"/>
    <lineage>
        <taxon>Bacteria</taxon>
        <taxon>Pseudomonadati</taxon>
        <taxon>Planctomycetota</taxon>
        <taxon>Planctomycetia</taxon>
        <taxon>Pirellulales</taxon>
        <taxon>Pirellulaceae</taxon>
        <taxon>Aporhodopirellula</taxon>
    </lineage>
</organism>
<keyword evidence="4" id="KW-0597">Phosphoprotein</keyword>
<dbReference type="Pfam" id="PF00512">
    <property type="entry name" value="HisKA"/>
    <property type="match status" value="1"/>
</dbReference>
<dbReference type="EC" id="2.7.13.3" evidence="3"/>
<evidence type="ECO:0000256" key="3">
    <source>
        <dbReference type="ARBA" id="ARBA00012438"/>
    </source>
</evidence>
<dbReference type="SMART" id="SM00388">
    <property type="entry name" value="HisKA"/>
    <property type="match status" value="1"/>
</dbReference>
<dbReference type="FunFam" id="3.30.565.10:FF:000006">
    <property type="entry name" value="Sensor histidine kinase WalK"/>
    <property type="match status" value="1"/>
</dbReference>
<keyword evidence="15" id="KW-1185">Reference proteome</keyword>
<dbReference type="PRINTS" id="PR00344">
    <property type="entry name" value="BCTRLSENSOR"/>
</dbReference>
<dbReference type="InterPro" id="IPR003661">
    <property type="entry name" value="HisK_dim/P_dom"/>
</dbReference>
<dbReference type="PANTHER" id="PTHR45436:SF5">
    <property type="entry name" value="SENSOR HISTIDINE KINASE TRCS"/>
    <property type="match status" value="1"/>
</dbReference>
<feature type="domain" description="HAMP" evidence="13">
    <location>
        <begin position="204"/>
        <end position="257"/>
    </location>
</feature>
<dbReference type="SUPFAM" id="SSF47384">
    <property type="entry name" value="Homodimeric domain of signal transducing histidine kinase"/>
    <property type="match status" value="1"/>
</dbReference>
<dbReference type="CDD" id="cd00082">
    <property type="entry name" value="HisKA"/>
    <property type="match status" value="1"/>
</dbReference>
<dbReference type="Gene3D" id="3.30.565.10">
    <property type="entry name" value="Histidine kinase-like ATPase, C-terminal domain"/>
    <property type="match status" value="1"/>
</dbReference>
<accession>A0A7W5H885</accession>
<dbReference type="AlphaFoldDB" id="A0A7W5H885"/>
<reference evidence="14 15" key="1">
    <citation type="submission" date="2020-08" db="EMBL/GenBank/DDBJ databases">
        <title>Genomic Encyclopedia of Type Strains, Phase III (KMG-III): the genomes of soil and plant-associated and newly described type strains.</title>
        <authorList>
            <person name="Whitman W."/>
        </authorList>
    </citation>
    <scope>NUCLEOTIDE SEQUENCE [LARGE SCALE GENOMIC DNA]</scope>
    <source>
        <strain evidence="14 15">CECT 8075</strain>
    </source>
</reference>
<evidence type="ECO:0000256" key="7">
    <source>
        <dbReference type="ARBA" id="ARBA00022777"/>
    </source>
</evidence>
<feature type="transmembrane region" description="Helical" evidence="11">
    <location>
        <begin position="12"/>
        <end position="31"/>
    </location>
</feature>
<keyword evidence="7 14" id="KW-0418">Kinase</keyword>